<dbReference type="AlphaFoldDB" id="A0A060I120"/>
<proteinExistence type="predicted"/>
<dbReference type="EMBL" id="CP006986">
    <property type="protein sequence ID" value="AIC27517.1"/>
    <property type="molecule type" value="Genomic_DNA"/>
</dbReference>
<evidence type="ECO:0000313" key="2">
    <source>
        <dbReference type="EMBL" id="AIC27517.1"/>
    </source>
</evidence>
<dbReference type="KEGG" id="rei:IE4771_CH02412"/>
<organism evidence="2 3">
    <name type="scientific">Rhizobium etli bv. mimosae str. IE4771</name>
    <dbReference type="NCBI Taxonomy" id="1432050"/>
    <lineage>
        <taxon>Bacteria</taxon>
        <taxon>Pseudomonadati</taxon>
        <taxon>Pseudomonadota</taxon>
        <taxon>Alphaproteobacteria</taxon>
        <taxon>Hyphomicrobiales</taxon>
        <taxon>Rhizobiaceae</taxon>
        <taxon>Rhizobium/Agrobacterium group</taxon>
        <taxon>Rhizobium</taxon>
    </lineage>
</organism>
<feature type="signal peptide" evidence="1">
    <location>
        <begin position="1"/>
        <end position="25"/>
    </location>
</feature>
<dbReference type="Pfam" id="PF10016">
    <property type="entry name" value="DUF2259"/>
    <property type="match status" value="1"/>
</dbReference>
<dbReference type="OrthoDB" id="65722at2"/>
<name>A0A060I120_RHIET</name>
<sequence>MRKQLFIAGSLLAAALAGLPGLSLAGDIASIQPIGFSADGKVFAFQEFGIKEGSNVPYSNTYFIDTDKGQYLEGTPFRTELTDQDANLSKARRQNLTAARGQMDKYDLLTNPGLIAAFNPPTELGSPAKTLRYTTLATDGPPKSPYTLSLGELPIAVPKDCAAIAKRVLGFSLQMIEKEGAPNRQAARQVQTVPAERACSVEYRIGGAVVYQPEAANQVHIALVLAFDAQRNGRWIAVPVHP</sequence>
<evidence type="ECO:0000256" key="1">
    <source>
        <dbReference type="SAM" id="SignalP"/>
    </source>
</evidence>
<dbReference type="Proteomes" id="UP000027180">
    <property type="component" value="Chromosome"/>
</dbReference>
<dbReference type="InterPro" id="IPR018725">
    <property type="entry name" value="DUF2259_secreted"/>
</dbReference>
<reference evidence="2 3" key="1">
    <citation type="submission" date="2013-12" db="EMBL/GenBank/DDBJ databases">
        <title>Complete genome sequence of Rhizobium etli bv. mimosae IE4771.</title>
        <authorList>
            <person name="Bustos P."/>
            <person name="Santamaria R.I."/>
            <person name="Lozano L."/>
            <person name="Ormeno-Orrillo E."/>
            <person name="Rogel M.A."/>
            <person name="Romero D."/>
            <person name="Cevallos M.A."/>
            <person name="Martinez-Romero E."/>
            <person name="Gonzalez V."/>
        </authorList>
    </citation>
    <scope>NUCLEOTIDE SEQUENCE [LARGE SCALE GENOMIC DNA]</scope>
    <source>
        <strain evidence="2 3">IE4771</strain>
    </source>
</reference>
<accession>A0A060I120</accession>
<evidence type="ECO:0008006" key="4">
    <source>
        <dbReference type="Google" id="ProtNLM"/>
    </source>
</evidence>
<protein>
    <recommendedName>
        <fullName evidence="4">DUF2259 domain-containing protein</fullName>
    </recommendedName>
</protein>
<dbReference type="HOGENOM" id="CLU_1159993_0_0_5"/>
<feature type="chain" id="PRO_5001583614" description="DUF2259 domain-containing protein" evidence="1">
    <location>
        <begin position="26"/>
        <end position="242"/>
    </location>
</feature>
<dbReference type="RefSeq" id="WP_038689199.1">
    <property type="nucleotide sequence ID" value="NZ_CP006986.1"/>
</dbReference>
<keyword evidence="1" id="KW-0732">Signal</keyword>
<gene>
    <name evidence="2" type="ORF">IE4771_CH02412</name>
</gene>
<evidence type="ECO:0000313" key="3">
    <source>
        <dbReference type="Proteomes" id="UP000027180"/>
    </source>
</evidence>